<evidence type="ECO:0000313" key="8">
    <source>
        <dbReference type="EMBL" id="UOQ69493.1"/>
    </source>
</evidence>
<dbReference type="PANTHER" id="PTHR40077">
    <property type="entry name" value="MEMBRANE PROTEIN-RELATED"/>
    <property type="match status" value="1"/>
</dbReference>
<dbReference type="Proteomes" id="UP000830401">
    <property type="component" value="Plasmid unnamed5"/>
</dbReference>
<gene>
    <name evidence="8" type="ORF">MUN86_28020</name>
</gene>
<evidence type="ECO:0000256" key="5">
    <source>
        <dbReference type="ARBA" id="ARBA00023136"/>
    </source>
</evidence>
<feature type="transmembrane region" description="Helical" evidence="6">
    <location>
        <begin position="15"/>
        <end position="34"/>
    </location>
</feature>
<keyword evidence="3 6" id="KW-0812">Transmembrane</keyword>
<organism evidence="8 9">
    <name type="scientific">Hymenobacter volaticus</name>
    <dbReference type="NCBI Taxonomy" id="2932254"/>
    <lineage>
        <taxon>Bacteria</taxon>
        <taxon>Pseudomonadati</taxon>
        <taxon>Bacteroidota</taxon>
        <taxon>Cytophagia</taxon>
        <taxon>Cytophagales</taxon>
        <taxon>Hymenobacteraceae</taxon>
        <taxon>Hymenobacter</taxon>
    </lineage>
</organism>
<keyword evidence="2" id="KW-1003">Cell membrane</keyword>
<keyword evidence="4 6" id="KW-1133">Transmembrane helix</keyword>
<dbReference type="Pfam" id="PF12823">
    <property type="entry name" value="DUF3817"/>
    <property type="match status" value="1"/>
</dbReference>
<evidence type="ECO:0000256" key="4">
    <source>
        <dbReference type="ARBA" id="ARBA00022989"/>
    </source>
</evidence>
<name>A0ABY4GEY7_9BACT</name>
<keyword evidence="8" id="KW-0614">Plasmid</keyword>
<dbReference type="EMBL" id="CP095066">
    <property type="protein sequence ID" value="UOQ69493.1"/>
    <property type="molecule type" value="Genomic_DNA"/>
</dbReference>
<keyword evidence="9" id="KW-1185">Reference proteome</keyword>
<evidence type="ECO:0000259" key="7">
    <source>
        <dbReference type="Pfam" id="PF12823"/>
    </source>
</evidence>
<feature type="transmembrane region" description="Helical" evidence="6">
    <location>
        <begin position="46"/>
        <end position="67"/>
    </location>
</feature>
<evidence type="ECO:0000256" key="6">
    <source>
        <dbReference type="SAM" id="Phobius"/>
    </source>
</evidence>
<feature type="transmembrane region" description="Helical" evidence="6">
    <location>
        <begin position="73"/>
        <end position="92"/>
    </location>
</feature>
<protein>
    <submittedName>
        <fullName evidence="8">DUF3817 domain-containing protein</fullName>
    </submittedName>
</protein>
<proteinExistence type="predicted"/>
<reference evidence="8" key="1">
    <citation type="submission" date="2022-04" db="EMBL/GenBank/DDBJ databases">
        <title>Hymenobacter sp. isolated from the air.</title>
        <authorList>
            <person name="Won M."/>
            <person name="Lee C.-M."/>
            <person name="Woen H.-Y."/>
            <person name="Kwon S.-W."/>
        </authorList>
    </citation>
    <scope>NUCLEOTIDE SEQUENCE</scope>
    <source>
        <strain evidence="8">5420S-77</strain>
        <plasmid evidence="8">unnamed5</plasmid>
    </source>
</reference>
<evidence type="ECO:0000256" key="2">
    <source>
        <dbReference type="ARBA" id="ARBA00022475"/>
    </source>
</evidence>
<dbReference type="InterPro" id="IPR023845">
    <property type="entry name" value="DUF3817_TM"/>
</dbReference>
<keyword evidence="5 6" id="KW-0472">Membrane</keyword>
<evidence type="ECO:0000256" key="3">
    <source>
        <dbReference type="ARBA" id="ARBA00022692"/>
    </source>
</evidence>
<accession>A0ABY4GEY7</accession>
<feature type="domain" description="DUF3817" evidence="7">
    <location>
        <begin position="11"/>
        <end position="96"/>
    </location>
</feature>
<sequence>MQLPLLGSLLGRLRIVGFLEGLSFLLLLGVAMPLKYFVGVPQVVRILGMAHGLLFVVYVVLVIQASLKFNWSLQKGFGALVVALLPFGPFWADKNLFR</sequence>
<evidence type="ECO:0000256" key="1">
    <source>
        <dbReference type="ARBA" id="ARBA00004651"/>
    </source>
</evidence>
<dbReference type="NCBIfam" id="TIGR03954">
    <property type="entry name" value="integ_memb_HG"/>
    <property type="match status" value="1"/>
</dbReference>
<geneLocation type="plasmid" evidence="8 9">
    <name>unnamed5</name>
</geneLocation>
<dbReference type="PANTHER" id="PTHR40077:SF1">
    <property type="entry name" value="MEMBRANE PROTEIN"/>
    <property type="match status" value="1"/>
</dbReference>
<comment type="subcellular location">
    <subcellularLocation>
        <location evidence="1">Cell membrane</location>
        <topology evidence="1">Multi-pass membrane protein</topology>
    </subcellularLocation>
</comment>
<dbReference type="RefSeq" id="WP_245127282.1">
    <property type="nucleotide sequence ID" value="NZ_CP095066.1"/>
</dbReference>
<evidence type="ECO:0000313" key="9">
    <source>
        <dbReference type="Proteomes" id="UP000830401"/>
    </source>
</evidence>